<gene>
    <name evidence="1" type="ORF">IW19_05775</name>
</gene>
<evidence type="ECO:0000313" key="2">
    <source>
        <dbReference type="Proteomes" id="UP000028715"/>
    </source>
</evidence>
<evidence type="ECO:0000313" key="1">
    <source>
        <dbReference type="EMBL" id="KFF05066.1"/>
    </source>
</evidence>
<protein>
    <submittedName>
        <fullName evidence="1">Uncharacterized protein</fullName>
    </submittedName>
</protein>
<dbReference type="AlphaFoldDB" id="A0A085ZKV2"/>
<name>A0A085ZKV2_9FLAO</name>
<dbReference type="Proteomes" id="UP000028715">
    <property type="component" value="Unassembled WGS sequence"/>
</dbReference>
<dbReference type="RefSeq" id="WP_035682102.1">
    <property type="nucleotide sequence ID" value="NZ_JPRL01000001.1"/>
</dbReference>
<dbReference type="eggNOG" id="ENOG502ZEG9">
    <property type="taxonomic scope" value="Bacteria"/>
</dbReference>
<organism evidence="1 2">
    <name type="scientific">Flavobacterium reichenbachii</name>
    <dbReference type="NCBI Taxonomy" id="362418"/>
    <lineage>
        <taxon>Bacteria</taxon>
        <taxon>Pseudomonadati</taxon>
        <taxon>Bacteroidota</taxon>
        <taxon>Flavobacteriia</taxon>
        <taxon>Flavobacteriales</taxon>
        <taxon>Flavobacteriaceae</taxon>
        <taxon>Flavobacterium</taxon>
    </lineage>
</organism>
<dbReference type="OrthoDB" id="1355602at2"/>
<proteinExistence type="predicted"/>
<sequence length="188" mass="22901">MKFEIDRDLVQKIIDEEISPDYVINNIYDTEKYIFIDYKHRYYDEDDERAHLVGVGDVVYHKEKKEYKLLGSGEYITGDYLDYLQNEYPENEVEPKSLEQIITRIKERQYVNSEDHFFFMHIIEKEHPEFNSAMTMDRNLNLSEHFIFTSESSIIQNKIIEYWKTFNFPYQIRNENQIVLCRTDKKCF</sequence>
<reference evidence="1 2" key="1">
    <citation type="submission" date="2014-07" db="EMBL/GenBank/DDBJ databases">
        <title>Genome of Flavobacterium reichenbachii LMG 25512.</title>
        <authorList>
            <person name="Stropko S.J."/>
            <person name="Pipes S.E."/>
            <person name="Newman J.D."/>
        </authorList>
    </citation>
    <scope>NUCLEOTIDE SEQUENCE [LARGE SCALE GENOMIC DNA]</scope>
    <source>
        <strain evidence="1 2">LMG 25512</strain>
    </source>
</reference>
<keyword evidence="2" id="KW-1185">Reference proteome</keyword>
<accession>A0A085ZKV2</accession>
<dbReference type="STRING" id="362418.IW19_05775"/>
<comment type="caution">
    <text evidence="1">The sequence shown here is derived from an EMBL/GenBank/DDBJ whole genome shotgun (WGS) entry which is preliminary data.</text>
</comment>
<dbReference type="EMBL" id="JPRL01000001">
    <property type="protein sequence ID" value="KFF05066.1"/>
    <property type="molecule type" value="Genomic_DNA"/>
</dbReference>